<dbReference type="PANTHER" id="PTHR24270:SF62">
    <property type="entry name" value="LOW-DENSITY LIPOPROTEIN RECEPTOR-RELATED PROTEIN 2"/>
    <property type="match status" value="1"/>
</dbReference>
<dbReference type="HOGENOM" id="CLU_1036356_0_0_1"/>
<dbReference type="Ensembl" id="ENSCSAVT00000005295.1">
    <property type="protein sequence ID" value="ENSCSAVP00000005224.1"/>
    <property type="gene ID" value="ENSCSAVG00000003110.1"/>
</dbReference>
<dbReference type="CDD" id="cd00112">
    <property type="entry name" value="LDLa"/>
    <property type="match status" value="3"/>
</dbReference>
<keyword evidence="4" id="KW-0677">Repeat</keyword>
<reference evidence="13" key="1">
    <citation type="submission" date="2003-08" db="EMBL/GenBank/DDBJ databases">
        <authorList>
            <person name="Birren B."/>
            <person name="Nusbaum C."/>
            <person name="Abebe A."/>
            <person name="Abouelleil A."/>
            <person name="Adekoya E."/>
            <person name="Ait-zahra M."/>
            <person name="Allen N."/>
            <person name="Allen T."/>
            <person name="An P."/>
            <person name="Anderson M."/>
            <person name="Anderson S."/>
            <person name="Arachchi H."/>
            <person name="Armbruster J."/>
            <person name="Bachantsang P."/>
            <person name="Baldwin J."/>
            <person name="Barry A."/>
            <person name="Bayul T."/>
            <person name="Blitshsteyn B."/>
            <person name="Bloom T."/>
            <person name="Blye J."/>
            <person name="Boguslavskiy L."/>
            <person name="Borowsky M."/>
            <person name="Boukhgalter B."/>
            <person name="Brunache A."/>
            <person name="Butler J."/>
            <person name="Calixte N."/>
            <person name="Calvo S."/>
            <person name="Camarata J."/>
            <person name="Campo K."/>
            <person name="Chang J."/>
            <person name="Cheshatsang Y."/>
            <person name="Citroen M."/>
            <person name="Collymore A."/>
            <person name="Considine T."/>
            <person name="Cook A."/>
            <person name="Cooke P."/>
            <person name="Corum B."/>
            <person name="Cuomo C."/>
            <person name="David R."/>
            <person name="Dawoe T."/>
            <person name="Degray S."/>
            <person name="Dodge S."/>
            <person name="Dooley K."/>
            <person name="Dorje P."/>
            <person name="Dorjee K."/>
            <person name="Dorris L."/>
            <person name="Duffey N."/>
            <person name="Dupes A."/>
            <person name="Elkins T."/>
            <person name="Engels R."/>
            <person name="Erickson J."/>
            <person name="Farina A."/>
            <person name="Faro S."/>
            <person name="Ferreira P."/>
            <person name="Fischer H."/>
            <person name="Fitzgerald M."/>
            <person name="Foley K."/>
            <person name="Gage D."/>
            <person name="Galagan J."/>
            <person name="Gearin G."/>
            <person name="Gnerre S."/>
            <person name="Gnirke A."/>
            <person name="Goyette A."/>
            <person name="Graham J."/>
            <person name="Grandbois E."/>
            <person name="Gyaltsen K."/>
            <person name="Hafez N."/>
            <person name="Hagopian D."/>
            <person name="Hagos B."/>
            <person name="Hall J."/>
            <person name="Hatcher B."/>
            <person name="Heller A."/>
            <person name="Higgins H."/>
            <person name="Honan T."/>
            <person name="Horn A."/>
            <person name="Houde N."/>
            <person name="Hughes L."/>
            <person name="Hulme W."/>
            <person name="Husby E."/>
            <person name="Iliev I."/>
            <person name="Jaffe D."/>
            <person name="Jones C."/>
            <person name="Kamal M."/>
            <person name="Kamat A."/>
            <person name="Kamvysselis M."/>
            <person name="Karlsson E."/>
            <person name="Kells C."/>
            <person name="Kieu A."/>
            <person name="Kisner P."/>
            <person name="Kodira C."/>
            <person name="Kulbokas E."/>
            <person name="Labutti K."/>
            <person name="Lama D."/>
            <person name="Landers T."/>
            <person name="Leger J."/>
            <person name="Levine S."/>
            <person name="Lewis D."/>
            <person name="Lewis T."/>
            <person name="Lindblad-toh K."/>
            <person name="Liu X."/>
            <person name="Lokyitsang T."/>
            <person name="Lokyitsang Y."/>
            <person name="Lucien O."/>
            <person name="Lui A."/>
            <person name="Ma L.J."/>
            <person name="Mabbitt R."/>
            <person name="Macdonald J."/>
            <person name="Maclean C."/>
            <person name="Major J."/>
            <person name="Manning J."/>
            <person name="Marabella R."/>
            <person name="Maru K."/>
            <person name="Matthews C."/>
            <person name="Mauceli E."/>
            <person name="Mccarthy M."/>
            <person name="Mcdonough S."/>
            <person name="Mcghee T."/>
            <person name="Meldrim J."/>
            <person name="Meneus L."/>
            <person name="Mesirov J."/>
            <person name="Mihalev A."/>
            <person name="Mihova T."/>
            <person name="Mikkelsen T."/>
            <person name="Mlenga V."/>
            <person name="Moru K."/>
            <person name="Mozes J."/>
            <person name="Mulrain L."/>
            <person name="Munson G."/>
            <person name="Naylor J."/>
            <person name="Newes C."/>
            <person name="Nguyen C."/>
            <person name="Nguyen N."/>
            <person name="Nguyen T."/>
            <person name="Nicol R."/>
            <person name="Nielsen C."/>
            <person name="Nizzari M."/>
            <person name="Norbu C."/>
            <person name="Norbu N."/>
            <person name="O'donnell P."/>
            <person name="Okoawo O."/>
            <person name="O'leary S."/>
            <person name="Omotosho B."/>
            <person name="O'neill K."/>
            <person name="Osman S."/>
            <person name="Parker S."/>
            <person name="Perrin D."/>
            <person name="Phunkhang P."/>
            <person name="Piqani B."/>
            <person name="Purcell S."/>
            <person name="Rachupka T."/>
            <person name="Ramasamy U."/>
            <person name="Rameau R."/>
            <person name="Ray V."/>
            <person name="Raymond C."/>
            <person name="Retta R."/>
            <person name="Richardson S."/>
            <person name="Rise C."/>
            <person name="Rodriguez J."/>
            <person name="Rogers J."/>
            <person name="Rogov P."/>
            <person name="Rutman M."/>
            <person name="Schupbach R."/>
            <person name="Seaman C."/>
            <person name="Settipalli S."/>
            <person name="Sharpe T."/>
            <person name="Sheridan J."/>
            <person name="Sherpa N."/>
            <person name="Shi J."/>
            <person name="Smirnov S."/>
            <person name="Smith C."/>
            <person name="Sougnez C."/>
            <person name="Spencer B."/>
            <person name="Stalker J."/>
            <person name="Stange-thomann N."/>
            <person name="Stavropoulos S."/>
            <person name="Stetson K."/>
            <person name="Stone C."/>
            <person name="Stone S."/>
            <person name="Stubbs M."/>
            <person name="Talamas J."/>
            <person name="Tchuinga P."/>
            <person name="Tenzing P."/>
            <person name="Tesfaye S."/>
            <person name="Theodore J."/>
            <person name="Thoulutsang Y."/>
            <person name="Topham K."/>
            <person name="Towey S."/>
            <person name="Tsamla T."/>
            <person name="Tsomo N."/>
            <person name="Vallee D."/>
            <person name="Vassiliev H."/>
            <person name="Venkataraman V."/>
            <person name="Vinson J."/>
            <person name="Vo A."/>
            <person name="Wade C."/>
            <person name="Wang S."/>
            <person name="Wangchuk T."/>
            <person name="Wangdi T."/>
            <person name="Whittaker C."/>
            <person name="Wilkinson J."/>
            <person name="Wu Y."/>
            <person name="Wyman D."/>
            <person name="Yadav S."/>
            <person name="Yang S."/>
            <person name="Yang X."/>
            <person name="Yeager S."/>
            <person name="Yee E."/>
            <person name="Young G."/>
            <person name="Zainoun J."/>
            <person name="Zembeck L."/>
            <person name="Zimmer A."/>
            <person name="Zody M."/>
            <person name="Lander E."/>
        </authorList>
    </citation>
    <scope>NUCLEOTIDE SEQUENCE [LARGE SCALE GENOMIC DNA]</scope>
</reference>
<comment type="caution">
    <text evidence="10">Lacks conserved residue(s) required for the propagation of feature annotation.</text>
</comment>
<dbReference type="PROSITE" id="PS50060">
    <property type="entry name" value="MAM_2"/>
    <property type="match status" value="2"/>
</dbReference>
<evidence type="ECO:0000256" key="6">
    <source>
        <dbReference type="ARBA" id="ARBA00023136"/>
    </source>
</evidence>
<evidence type="ECO:0000256" key="4">
    <source>
        <dbReference type="ARBA" id="ARBA00022737"/>
    </source>
</evidence>
<dbReference type="AlphaFoldDB" id="H2YIS5"/>
<feature type="disulfide bond" evidence="10">
    <location>
        <begin position="73"/>
        <end position="88"/>
    </location>
</feature>
<evidence type="ECO:0000256" key="9">
    <source>
        <dbReference type="ARBA" id="ARBA00023180"/>
    </source>
</evidence>
<dbReference type="Pfam" id="PF00057">
    <property type="entry name" value="Ldl_recept_a"/>
    <property type="match status" value="3"/>
</dbReference>
<evidence type="ECO:0000256" key="5">
    <source>
        <dbReference type="ARBA" id="ARBA00022989"/>
    </source>
</evidence>
<dbReference type="PROSITE" id="PS01209">
    <property type="entry name" value="LDLRA_1"/>
    <property type="match status" value="2"/>
</dbReference>
<keyword evidence="13" id="KW-1185">Reference proteome</keyword>
<reference evidence="12" key="3">
    <citation type="submission" date="2025-09" db="UniProtKB">
        <authorList>
            <consortium name="Ensembl"/>
        </authorList>
    </citation>
    <scope>IDENTIFICATION</scope>
</reference>
<evidence type="ECO:0000256" key="7">
    <source>
        <dbReference type="ARBA" id="ARBA00023157"/>
    </source>
</evidence>
<evidence type="ECO:0000256" key="2">
    <source>
        <dbReference type="ARBA" id="ARBA00004308"/>
    </source>
</evidence>
<proteinExistence type="predicted"/>
<dbReference type="InterPro" id="IPR050685">
    <property type="entry name" value="LDLR"/>
</dbReference>
<evidence type="ECO:0000313" key="12">
    <source>
        <dbReference type="Ensembl" id="ENSCSAVP00000005224.1"/>
    </source>
</evidence>
<keyword evidence="3" id="KW-0812">Transmembrane</keyword>
<feature type="disulfide bond" evidence="10">
    <location>
        <begin position="170"/>
        <end position="185"/>
    </location>
</feature>
<evidence type="ECO:0000259" key="11">
    <source>
        <dbReference type="PROSITE" id="PS50060"/>
    </source>
</evidence>
<comment type="subcellular location">
    <subcellularLocation>
        <location evidence="2">Endomembrane system</location>
    </subcellularLocation>
    <subcellularLocation>
        <location evidence="1">Membrane</location>
        <topology evidence="1">Single-pass membrane protein</topology>
    </subcellularLocation>
</comment>
<dbReference type="SMART" id="SM00192">
    <property type="entry name" value="LDLa"/>
    <property type="match status" value="3"/>
</dbReference>
<dbReference type="eggNOG" id="KOG1215">
    <property type="taxonomic scope" value="Eukaryota"/>
</dbReference>
<evidence type="ECO:0000313" key="13">
    <source>
        <dbReference type="Proteomes" id="UP000007875"/>
    </source>
</evidence>
<protein>
    <recommendedName>
        <fullName evidence="11">MAM domain-containing protein</fullName>
    </recommendedName>
</protein>
<dbReference type="SUPFAM" id="SSF57424">
    <property type="entry name" value="LDL receptor-like module"/>
    <property type="match status" value="4"/>
</dbReference>
<feature type="disulfide bond" evidence="10">
    <location>
        <begin position="61"/>
        <end position="79"/>
    </location>
</feature>
<dbReference type="PANTHER" id="PTHR24270">
    <property type="entry name" value="LOW-DENSITY LIPOPROTEIN RECEPTOR-RELATED"/>
    <property type="match status" value="1"/>
</dbReference>
<organism evidence="12 13">
    <name type="scientific">Ciona savignyi</name>
    <name type="common">Pacific transparent sea squirt</name>
    <dbReference type="NCBI Taxonomy" id="51511"/>
    <lineage>
        <taxon>Eukaryota</taxon>
        <taxon>Metazoa</taxon>
        <taxon>Chordata</taxon>
        <taxon>Tunicata</taxon>
        <taxon>Ascidiacea</taxon>
        <taxon>Phlebobranchia</taxon>
        <taxon>Cionidae</taxon>
        <taxon>Ciona</taxon>
    </lineage>
</organism>
<dbReference type="OMA" id="IRPDECE"/>
<feature type="disulfide bond" evidence="10">
    <location>
        <begin position="203"/>
        <end position="215"/>
    </location>
</feature>
<keyword evidence="5" id="KW-1133">Transmembrane helix</keyword>
<dbReference type="Gene3D" id="4.10.400.10">
    <property type="entry name" value="Low-density Lipoprotein Receptor"/>
    <property type="match status" value="3"/>
</dbReference>
<accession>H2YIS5</accession>
<evidence type="ECO:0000256" key="8">
    <source>
        <dbReference type="ARBA" id="ARBA00023170"/>
    </source>
</evidence>
<evidence type="ECO:0000256" key="3">
    <source>
        <dbReference type="ARBA" id="ARBA00022692"/>
    </source>
</evidence>
<feature type="domain" description="MAM" evidence="11">
    <location>
        <begin position="93"/>
        <end position="140"/>
    </location>
</feature>
<dbReference type="Gene3D" id="2.60.120.200">
    <property type="match status" value="1"/>
</dbReference>
<dbReference type="GO" id="GO:0005886">
    <property type="term" value="C:plasma membrane"/>
    <property type="evidence" value="ECO:0007669"/>
    <property type="project" value="TreeGrafter"/>
</dbReference>
<dbReference type="GO" id="GO:0012505">
    <property type="term" value="C:endomembrane system"/>
    <property type="evidence" value="ECO:0007669"/>
    <property type="project" value="UniProtKB-SubCell"/>
</dbReference>
<feature type="disulfide bond" evidence="10">
    <location>
        <begin position="54"/>
        <end position="66"/>
    </location>
</feature>
<dbReference type="GO" id="GO:0016192">
    <property type="term" value="P:vesicle-mediated transport"/>
    <property type="evidence" value="ECO:0007669"/>
    <property type="project" value="UniProtKB-ARBA"/>
</dbReference>
<dbReference type="Proteomes" id="UP000007875">
    <property type="component" value="Unassembled WGS sequence"/>
</dbReference>
<dbReference type="SUPFAM" id="SSF49899">
    <property type="entry name" value="Concanavalin A-like lectins/glucanases"/>
    <property type="match status" value="2"/>
</dbReference>
<dbReference type="InterPro" id="IPR002172">
    <property type="entry name" value="LDrepeatLR_classA_rpt"/>
</dbReference>
<feature type="disulfide bond" evidence="10">
    <location>
        <begin position="210"/>
        <end position="228"/>
    </location>
</feature>
<dbReference type="PRINTS" id="PR00261">
    <property type="entry name" value="LDLRECEPTOR"/>
</dbReference>
<dbReference type="GeneTree" id="ENSGT00940000165597"/>
<evidence type="ECO:0000256" key="1">
    <source>
        <dbReference type="ARBA" id="ARBA00004167"/>
    </source>
</evidence>
<dbReference type="InterPro" id="IPR000998">
    <property type="entry name" value="MAM_dom"/>
</dbReference>
<dbReference type="InterPro" id="IPR023415">
    <property type="entry name" value="LDLR_class-A_CS"/>
</dbReference>
<dbReference type="InParanoid" id="H2YIS5"/>
<keyword evidence="9" id="KW-0325">Glycoprotein</keyword>
<feature type="domain" description="MAM" evidence="11">
    <location>
        <begin position="1"/>
        <end position="47"/>
    </location>
</feature>
<dbReference type="PROSITE" id="PS50068">
    <property type="entry name" value="LDLRA_2"/>
    <property type="match status" value="3"/>
</dbReference>
<dbReference type="InterPro" id="IPR013320">
    <property type="entry name" value="ConA-like_dom_sf"/>
</dbReference>
<dbReference type="InterPro" id="IPR036055">
    <property type="entry name" value="LDL_receptor-like_sf"/>
</dbReference>
<keyword evidence="7 10" id="KW-1015">Disulfide bond</keyword>
<sequence length="269" mass="27988">GSQGSLWTQTIVSIGQDRNFEVVFEVENGGVSGYVAIDDIVFSGCGDQTSGSMCDVGSFQCSDGQCIFADEVCDMREDCDDGSDETSCTLHAGDCTFEGQVWAGQTGCQYVQNLDDNADWVVTGSGSGPSSDHTPSAGHIATPAPVQCSSHEFSCTNNGVVECMPTTWKCDGFIDCSDGSDELGCPPVTNKPGTTPQQNTGKCKDNQFRCSDDVCISGLLVCDGVADCTSGEDELGCPVITCAVGQFFCGDDGGACLSSSLQCDAQVDC</sequence>
<reference evidence="12" key="2">
    <citation type="submission" date="2025-08" db="UniProtKB">
        <authorList>
            <consortium name="Ensembl"/>
        </authorList>
    </citation>
    <scope>IDENTIFICATION</scope>
</reference>
<dbReference type="STRING" id="51511.ENSCSAVP00000005224"/>
<feature type="disulfide bond" evidence="10">
    <location>
        <begin position="222"/>
        <end position="237"/>
    </location>
</feature>
<evidence type="ECO:0000256" key="10">
    <source>
        <dbReference type="PROSITE-ProRule" id="PRU00124"/>
    </source>
</evidence>
<keyword evidence="8" id="KW-0675">Receptor</keyword>
<name>H2YIS5_CIOSA</name>
<keyword evidence="6" id="KW-0472">Membrane</keyword>
<dbReference type="FunFam" id="4.10.400.10:FF:000045">
    <property type="entry name" value="Low-density lipoprotein receptor-related protein 2"/>
    <property type="match status" value="1"/>
</dbReference>